<dbReference type="PANTHER" id="PTHR10704">
    <property type="entry name" value="CARBOHYDRATE SULFOTRANSFERASE"/>
    <property type="match status" value="1"/>
</dbReference>
<sequence>MRGLPPRIVYIAGYGHSGSTLLNIILGQHPDAMGAGELFRLAGPAWRSGELCSCGEPLQSCPVWREIVRRWEGEAGSGAMAAYRELQAICESRRPWQPRRADRDAYGRLSLGLFAAIREVTGKPVIVDSSKLPARAAALARVPGLDLRVLHLVRDGRGVAWSLRRRMAKDLQAGLQAAKRQRSALRTGLMWMLANLATERTARGLAPGRAMRLRYETLVAEPVESLTRVGELAGLDMRGLAASLAAGGSLAPGHVMAGNRLRMAGTLSLRADSEWQRLLPAGQRRLIEGLCLPVMRRYGYPPLAGAS</sequence>
<evidence type="ECO:0000313" key="1">
    <source>
        <dbReference type="EMBL" id="MDF1586058.1"/>
    </source>
</evidence>
<evidence type="ECO:0000313" key="2">
    <source>
        <dbReference type="Proteomes" id="UP001301140"/>
    </source>
</evidence>
<dbReference type="EMBL" id="JARGEQ010000061">
    <property type="protein sequence ID" value="MDF1586058.1"/>
    <property type="molecule type" value="Genomic_DNA"/>
</dbReference>
<dbReference type="Gene3D" id="3.40.50.300">
    <property type="entry name" value="P-loop containing nucleotide triphosphate hydrolases"/>
    <property type="match status" value="1"/>
</dbReference>
<dbReference type="GO" id="GO:0001517">
    <property type="term" value="F:N-acetylglucosamine 6-O-sulfotransferase activity"/>
    <property type="evidence" value="ECO:0007669"/>
    <property type="project" value="TreeGrafter"/>
</dbReference>
<name>A0AAP3V162_9PROT</name>
<dbReference type="PANTHER" id="PTHR10704:SF71">
    <property type="entry name" value="CARBOHYDRATE SULFOTRANSFERASE 1-LIKE"/>
    <property type="match status" value="1"/>
</dbReference>
<dbReference type="RefSeq" id="WP_327788478.1">
    <property type="nucleotide sequence ID" value="NZ_JARGEQ010000061.1"/>
</dbReference>
<dbReference type="Proteomes" id="UP001301140">
    <property type="component" value="Unassembled WGS sequence"/>
</dbReference>
<keyword evidence="2" id="KW-1185">Reference proteome</keyword>
<protein>
    <submittedName>
        <fullName evidence="1">Sulfotransferase</fullName>
    </submittedName>
</protein>
<dbReference type="SUPFAM" id="SSF52540">
    <property type="entry name" value="P-loop containing nucleoside triphosphate hydrolases"/>
    <property type="match status" value="1"/>
</dbReference>
<dbReference type="InterPro" id="IPR051135">
    <property type="entry name" value="Gal/GlcNAc/GalNAc_ST"/>
</dbReference>
<dbReference type="Pfam" id="PF13469">
    <property type="entry name" value="Sulfotransfer_3"/>
    <property type="match status" value="1"/>
</dbReference>
<accession>A0AAP3V162</accession>
<dbReference type="InterPro" id="IPR027417">
    <property type="entry name" value="P-loop_NTPase"/>
</dbReference>
<dbReference type="GO" id="GO:0006790">
    <property type="term" value="P:sulfur compound metabolic process"/>
    <property type="evidence" value="ECO:0007669"/>
    <property type="project" value="TreeGrafter"/>
</dbReference>
<reference evidence="1 2" key="1">
    <citation type="submission" date="2023-03" db="EMBL/GenBank/DDBJ databases">
        <title>YIM 152171 draft genome.</title>
        <authorList>
            <person name="Yang Z."/>
        </authorList>
    </citation>
    <scope>NUCLEOTIDE SEQUENCE [LARGE SCALE GENOMIC DNA]</scope>
    <source>
        <strain evidence="1 2">YIM 152171</strain>
    </source>
</reference>
<proteinExistence type="predicted"/>
<organism evidence="1 2">
    <name type="scientific">Marinimicrococcus flavescens</name>
    <dbReference type="NCBI Taxonomy" id="3031815"/>
    <lineage>
        <taxon>Bacteria</taxon>
        <taxon>Pseudomonadati</taxon>
        <taxon>Pseudomonadota</taxon>
        <taxon>Alphaproteobacteria</taxon>
        <taxon>Geminicoccales</taxon>
        <taxon>Geminicoccaceae</taxon>
        <taxon>Marinimicrococcus</taxon>
    </lineage>
</organism>
<dbReference type="GO" id="GO:0006044">
    <property type="term" value="P:N-acetylglucosamine metabolic process"/>
    <property type="evidence" value="ECO:0007669"/>
    <property type="project" value="TreeGrafter"/>
</dbReference>
<gene>
    <name evidence="1" type="ORF">PZ740_06640</name>
</gene>
<comment type="caution">
    <text evidence="1">The sequence shown here is derived from an EMBL/GenBank/DDBJ whole genome shotgun (WGS) entry which is preliminary data.</text>
</comment>
<dbReference type="AlphaFoldDB" id="A0AAP3V162"/>